<dbReference type="OrthoDB" id="10324261at2759"/>
<gene>
    <name evidence="1" type="ORF">TNCT_161311</name>
</gene>
<comment type="caution">
    <text evidence="1">The sequence shown here is derived from an EMBL/GenBank/DDBJ whole genome shotgun (WGS) entry which is preliminary data.</text>
</comment>
<evidence type="ECO:0000313" key="2">
    <source>
        <dbReference type="Proteomes" id="UP000887116"/>
    </source>
</evidence>
<proteinExistence type="predicted"/>
<keyword evidence="2" id="KW-1185">Reference proteome</keyword>
<evidence type="ECO:0000313" key="1">
    <source>
        <dbReference type="EMBL" id="GFQ76973.1"/>
    </source>
</evidence>
<reference evidence="1" key="1">
    <citation type="submission" date="2020-07" db="EMBL/GenBank/DDBJ databases">
        <title>Multicomponent nature underlies the extraordinary mechanical properties of spider dragline silk.</title>
        <authorList>
            <person name="Kono N."/>
            <person name="Nakamura H."/>
            <person name="Mori M."/>
            <person name="Yoshida Y."/>
            <person name="Ohtoshi R."/>
            <person name="Malay A.D."/>
            <person name="Moran D.A.P."/>
            <person name="Tomita M."/>
            <person name="Numata K."/>
            <person name="Arakawa K."/>
        </authorList>
    </citation>
    <scope>NUCLEOTIDE SEQUENCE</scope>
</reference>
<protein>
    <submittedName>
        <fullName evidence="1">Uncharacterized protein</fullName>
    </submittedName>
</protein>
<dbReference type="EMBL" id="BMAO01031683">
    <property type="protein sequence ID" value="GFQ76973.1"/>
    <property type="molecule type" value="Genomic_DNA"/>
</dbReference>
<dbReference type="AlphaFoldDB" id="A0A8X6FD11"/>
<name>A0A8X6FD11_TRICU</name>
<dbReference type="Proteomes" id="UP000887116">
    <property type="component" value="Unassembled WGS sequence"/>
</dbReference>
<organism evidence="1 2">
    <name type="scientific">Trichonephila clavata</name>
    <name type="common">Joro spider</name>
    <name type="synonym">Nephila clavata</name>
    <dbReference type="NCBI Taxonomy" id="2740835"/>
    <lineage>
        <taxon>Eukaryota</taxon>
        <taxon>Metazoa</taxon>
        <taxon>Ecdysozoa</taxon>
        <taxon>Arthropoda</taxon>
        <taxon>Chelicerata</taxon>
        <taxon>Arachnida</taxon>
        <taxon>Araneae</taxon>
        <taxon>Araneomorphae</taxon>
        <taxon>Entelegynae</taxon>
        <taxon>Araneoidea</taxon>
        <taxon>Nephilidae</taxon>
        <taxon>Trichonephila</taxon>
    </lineage>
</organism>
<accession>A0A8X6FD11</accession>
<sequence length="114" mass="12832">MLYFTFFPWGIPSALVHFKCFQFSTSCALVCALLVFRDAGEAVGMSWAVGGSNLVGQRLAWDQPFRRSTGSLEIRLRILREPLRGLPREETIAGFGGKFIQSKALLFLISLFWI</sequence>